<gene>
    <name evidence="12" type="primary">slc44a2</name>
    <name evidence="12" type="ORF">AK812_SmicGene28121</name>
</gene>
<evidence type="ECO:0000313" key="12">
    <source>
        <dbReference type="EMBL" id="OLP90319.1"/>
    </source>
</evidence>
<evidence type="ECO:0000256" key="3">
    <source>
        <dbReference type="ARBA" id="ARBA00022572"/>
    </source>
</evidence>
<feature type="transmembrane region" description="Helical" evidence="10">
    <location>
        <begin position="1147"/>
        <end position="1166"/>
    </location>
</feature>
<keyword evidence="5 10" id="KW-1133">Transmembrane helix</keyword>
<evidence type="ECO:0000256" key="7">
    <source>
        <dbReference type="ARBA" id="ARBA00023157"/>
    </source>
</evidence>
<protein>
    <submittedName>
        <fullName evidence="12">Choline transporter-like protein 2</fullName>
    </submittedName>
</protein>
<feature type="compositionally biased region" description="Polar residues" evidence="9">
    <location>
        <begin position="1435"/>
        <end position="1452"/>
    </location>
</feature>
<accession>A0A1Q9D553</accession>
<dbReference type="SMART" id="SM00130">
    <property type="entry name" value="KR"/>
    <property type="match status" value="1"/>
</dbReference>
<dbReference type="InterPro" id="IPR013806">
    <property type="entry name" value="Kringle-like"/>
</dbReference>
<feature type="transmembrane region" description="Helical" evidence="10">
    <location>
        <begin position="711"/>
        <end position="730"/>
    </location>
</feature>
<feature type="transmembrane region" description="Helical" evidence="10">
    <location>
        <begin position="564"/>
        <end position="584"/>
    </location>
</feature>
<evidence type="ECO:0000256" key="6">
    <source>
        <dbReference type="ARBA" id="ARBA00023136"/>
    </source>
</evidence>
<proteinExistence type="inferred from homology"/>
<feature type="compositionally biased region" description="Basic residues" evidence="9">
    <location>
        <begin position="1682"/>
        <end position="1692"/>
    </location>
</feature>
<dbReference type="InterPro" id="IPR000001">
    <property type="entry name" value="Kringle"/>
</dbReference>
<dbReference type="EMBL" id="LSRX01000717">
    <property type="protein sequence ID" value="OLP90319.1"/>
    <property type="molecule type" value="Genomic_DNA"/>
</dbReference>
<feature type="region of interest" description="Disordered" evidence="9">
    <location>
        <begin position="1"/>
        <end position="24"/>
    </location>
</feature>
<feature type="region of interest" description="Disordered" evidence="9">
    <location>
        <begin position="1578"/>
        <end position="1646"/>
    </location>
</feature>
<sequence length="1707" mass="185423">MTLELPRPRQTAASMANEEGNGSTAHLAAEEDELEGNDFLVKDRSCTDCWCILVFLAALAVFVFVTFLGLQDGNPRKLYLPRDYSGSYCDADSNWGTNYNLQGFPFLSYTMNVTSTTDLVVKELICSYAARDALVGGSSPLLTSTSEQQAYLCHCCLAPCAKCTGSYKTEKLQSGGIQGTISGKMSEITGLGGDLFSPSGSNGELFTEIWSEATMYFHMVCLPDCSTSFATLNGTNTARRWTYEMAPDDPLATYWAVLKTSGPPEIQATINSSFTFLALPESLCPYPASKCIPMPGVELTEGMPGHCSLGLTTTAQDQLGAALSDAFGSLGSQAFQEELASFQTFGSLFGEAFKTGDTFAATAASCLIIGFVYIILLRFLVGVCVWTALLAMLLLFALGGGIVYASSSQCQGTDLLDTSYEMAMAAATSVQQYSTTLVQQTLEGESWEVPSEVLIGDGANYTGMQRRSVEGYSCIQWGLANTLAENYSQANFPDSNLTGNFCRNPYNTSTATDETKAGTIWCFTADEKVTWQECRPIGVIRPLCQNGYAVPDEGVRLLLEYTAYVLWVLGWLYLFLVLCFCGRIRLAIAVNKVAAIFVAQTPQVMLVPVIQALVAVLWIGLWIFCSSFLLSQVPEDYTPKDAYATYAEAFGTPDTPGRCTDKWPTGFTYKDDDNCASVNGTVHCWKCGQPRFAFDWRFACSFFVFLWNNALNIALGQFIIAASVAAWFFTPNRLKGRRGSVRQSAYFAFRFHFGSLAFGSFIIAVVQFVRYILLYLEKQAQAQKNRVMALLLRVLRCCMWCLEKFLKFLNKNAYIQMAIVGSNFCTSAKKAFFLILNNALRFGAVALLGMVINVIGYIFIIASTVAVGYLQLTAMHPNTSPVIPVAMYVACGYVVARLFMNVFELAVDTMLQCFLVCEEEKEKITGDFVPSQMLEWLSDTGNGEDKEMDKGAAMPLQGAAMSACGNIRSGGGVRSELKAPGATPETMAASGTEAPKAHAKSANLLHWSLFLHPPYAAGTGSQLYQNMVSSLAVASTAASIVLSTHFWWILRKRGSDYSDAFSFLTQPRDVATKSARLYAQKARIRLFNIVSRICIQSTLACAILVSMLSVNICGTGELQLLMLILMYTGCLAVASEVVSLTPGCCDAVAALGHFLLLALAVCPASDADVFVGSARALLRALCGILFLNARKALSANLAMSVAYVVSKAISTNSSGCSIFAAACSEALCIVQVMFVLILVQKLVEESASLRIESVEVAGKSQARKNLLSVLVDADVMLDSSLCVCQPSNKAEHFFGPELDSNETSVGGLKLYQFVAEADQSKLKEFLNRATINTVNDGADVLSESSISLQGGGSPASSLSIQLGKSGRVVQIFHASVPAADFALRSQPQPRHLVGIQESFSMSRHDFREVPALDVPMDNSTDAELMYLSTQNLAAQQQSFESRQKRPPSTGSRGSRDSHGSKSASSASSLRSSVAGLPEVGSISFIFNGYSEGLDIVEAILRFDTLRGKDEPARVPEMKHWIRSKCWDDFRNWVQMETQRCCAGVAVEEVRSFEGPLEFYYPGQPDMTLVSGSVNVVRIQGDGDSDDEEGEEEDPVCDPEMSSSSRPVAPRTVTSGSEQAGSQSADSLGGNASPLDQSEDEAQVQVYDNPFIDGDVNEEMDALLVEVECKAFSQYRSLNNKSRKSKRYGHLRRQPPLEPSLDAIEEGP</sequence>
<dbReference type="InterPro" id="IPR038178">
    <property type="entry name" value="Kringle_sf"/>
</dbReference>
<keyword evidence="3" id="KW-0420">Kringle</keyword>
<feature type="transmembrane region" description="Helical" evidence="10">
    <location>
        <begin position="358"/>
        <end position="376"/>
    </location>
</feature>
<dbReference type="GO" id="GO:0022857">
    <property type="term" value="F:transmembrane transporter activity"/>
    <property type="evidence" value="ECO:0007669"/>
    <property type="project" value="InterPro"/>
</dbReference>
<evidence type="ECO:0000259" key="11">
    <source>
        <dbReference type="PROSITE" id="PS50070"/>
    </source>
</evidence>
<dbReference type="Proteomes" id="UP000186817">
    <property type="component" value="Unassembled WGS sequence"/>
</dbReference>
<comment type="caution">
    <text evidence="12">The sequence shown here is derived from an EMBL/GenBank/DDBJ whole genome shotgun (WGS) entry which is preliminary data.</text>
</comment>
<dbReference type="OrthoDB" id="420519at2759"/>
<keyword evidence="8" id="KW-0325">Glycoprotein</keyword>
<feature type="transmembrane region" description="Helical" evidence="10">
    <location>
        <begin position="751"/>
        <end position="773"/>
    </location>
</feature>
<feature type="domain" description="Kringle" evidence="11">
    <location>
        <begin position="452"/>
        <end position="544"/>
    </location>
</feature>
<dbReference type="PANTHER" id="PTHR12385">
    <property type="entry name" value="CHOLINE TRANSPORTER-LIKE (SLC FAMILY 44)"/>
    <property type="match status" value="1"/>
</dbReference>
<evidence type="ECO:0000313" key="13">
    <source>
        <dbReference type="Proteomes" id="UP000186817"/>
    </source>
</evidence>
<feature type="transmembrane region" description="Helical" evidence="10">
    <location>
        <begin position="605"/>
        <end position="630"/>
    </location>
</feature>
<dbReference type="Pfam" id="PF00051">
    <property type="entry name" value="Kringle"/>
    <property type="match status" value="1"/>
</dbReference>
<dbReference type="Gene3D" id="2.40.20.10">
    <property type="entry name" value="Plasminogen Kringle 4"/>
    <property type="match status" value="1"/>
</dbReference>
<dbReference type="PANTHER" id="PTHR12385:SF14">
    <property type="entry name" value="CHOLINE TRANSPORTER-LIKE 2"/>
    <property type="match status" value="1"/>
</dbReference>
<evidence type="ECO:0000256" key="2">
    <source>
        <dbReference type="ARBA" id="ARBA00007168"/>
    </source>
</evidence>
<dbReference type="Pfam" id="PF04515">
    <property type="entry name" value="Choline_transpo"/>
    <property type="match status" value="1"/>
</dbReference>
<evidence type="ECO:0000256" key="1">
    <source>
        <dbReference type="ARBA" id="ARBA00004141"/>
    </source>
</evidence>
<name>A0A1Q9D553_SYMMI</name>
<evidence type="ECO:0000256" key="9">
    <source>
        <dbReference type="SAM" id="MobiDB-lite"/>
    </source>
</evidence>
<evidence type="ECO:0000256" key="4">
    <source>
        <dbReference type="ARBA" id="ARBA00022692"/>
    </source>
</evidence>
<feature type="compositionally biased region" description="Acidic residues" evidence="9">
    <location>
        <begin position="1582"/>
        <end position="1596"/>
    </location>
</feature>
<comment type="similarity">
    <text evidence="2">Belongs to the CTL (choline transporter-like) family.</text>
</comment>
<feature type="compositionally biased region" description="Polar residues" evidence="9">
    <location>
        <begin position="1600"/>
        <end position="1625"/>
    </location>
</feature>
<feature type="transmembrane region" description="Helical" evidence="10">
    <location>
        <begin position="1120"/>
        <end position="1140"/>
    </location>
</feature>
<keyword evidence="13" id="KW-1185">Reference proteome</keyword>
<organism evidence="12 13">
    <name type="scientific">Symbiodinium microadriaticum</name>
    <name type="common">Dinoflagellate</name>
    <name type="synonym">Zooxanthella microadriatica</name>
    <dbReference type="NCBI Taxonomy" id="2951"/>
    <lineage>
        <taxon>Eukaryota</taxon>
        <taxon>Sar</taxon>
        <taxon>Alveolata</taxon>
        <taxon>Dinophyceae</taxon>
        <taxon>Suessiales</taxon>
        <taxon>Symbiodiniaceae</taxon>
        <taxon>Symbiodinium</taxon>
    </lineage>
</organism>
<reference evidence="12 13" key="1">
    <citation type="submission" date="2016-02" db="EMBL/GenBank/DDBJ databases">
        <title>Genome analysis of coral dinoflagellate symbionts highlights evolutionary adaptations to a symbiotic lifestyle.</title>
        <authorList>
            <person name="Aranda M."/>
            <person name="Li Y."/>
            <person name="Liew Y.J."/>
            <person name="Baumgarten S."/>
            <person name="Simakov O."/>
            <person name="Wilson M."/>
            <person name="Piel J."/>
            <person name="Ashoor H."/>
            <person name="Bougouffa S."/>
            <person name="Bajic V.B."/>
            <person name="Ryu T."/>
            <person name="Ravasi T."/>
            <person name="Bayer T."/>
            <person name="Micklem G."/>
            <person name="Kim H."/>
            <person name="Bhak J."/>
            <person name="Lajeunesse T.C."/>
            <person name="Voolstra C.R."/>
        </authorList>
    </citation>
    <scope>NUCLEOTIDE SEQUENCE [LARGE SCALE GENOMIC DNA]</scope>
    <source>
        <strain evidence="12 13">CCMP2467</strain>
    </source>
</reference>
<feature type="transmembrane region" description="Helical" evidence="10">
    <location>
        <begin position="814"/>
        <end position="836"/>
    </location>
</feature>
<keyword evidence="7" id="KW-1015">Disulfide bond</keyword>
<feature type="region of interest" description="Disordered" evidence="9">
    <location>
        <begin position="1435"/>
        <end position="1467"/>
    </location>
</feature>
<evidence type="ECO:0000256" key="8">
    <source>
        <dbReference type="ARBA" id="ARBA00023180"/>
    </source>
</evidence>
<evidence type="ECO:0000256" key="5">
    <source>
        <dbReference type="ARBA" id="ARBA00022989"/>
    </source>
</evidence>
<feature type="transmembrane region" description="Helical" evidence="10">
    <location>
        <begin position="383"/>
        <end position="405"/>
    </location>
</feature>
<feature type="transmembrane region" description="Helical" evidence="10">
    <location>
        <begin position="1086"/>
        <end position="1108"/>
    </location>
</feature>
<keyword evidence="4 10" id="KW-0812">Transmembrane</keyword>
<dbReference type="GO" id="GO:0016020">
    <property type="term" value="C:membrane"/>
    <property type="evidence" value="ECO:0007669"/>
    <property type="project" value="UniProtKB-SubCell"/>
</dbReference>
<feature type="transmembrane region" description="Helical" evidence="10">
    <location>
        <begin position="882"/>
        <end position="900"/>
    </location>
</feature>
<feature type="transmembrane region" description="Helical" evidence="10">
    <location>
        <begin position="842"/>
        <end position="870"/>
    </location>
</feature>
<feature type="transmembrane region" description="Helical" evidence="10">
    <location>
        <begin position="49"/>
        <end position="70"/>
    </location>
</feature>
<evidence type="ECO:0000256" key="10">
    <source>
        <dbReference type="SAM" id="Phobius"/>
    </source>
</evidence>
<feature type="region of interest" description="Disordered" evidence="9">
    <location>
        <begin position="1682"/>
        <end position="1707"/>
    </location>
</feature>
<dbReference type="PROSITE" id="PS50070">
    <property type="entry name" value="KRINGLE_2"/>
    <property type="match status" value="1"/>
</dbReference>
<keyword evidence="6 10" id="KW-0472">Membrane</keyword>
<dbReference type="InterPro" id="IPR007603">
    <property type="entry name" value="Choline_transptr-like"/>
</dbReference>
<dbReference type="SUPFAM" id="SSF57440">
    <property type="entry name" value="Kringle-like"/>
    <property type="match status" value="1"/>
</dbReference>
<comment type="subcellular location">
    <subcellularLocation>
        <location evidence="1">Membrane</location>
        <topology evidence="1">Multi-pass membrane protein</topology>
    </subcellularLocation>
</comment>